<feature type="binding site" description="via phosphate group" evidence="17">
    <location>
        <position position="65"/>
    </location>
    <ligand>
        <name>Mg(2+)</name>
        <dbReference type="ChEBI" id="CHEBI:18420"/>
    </ligand>
</feature>
<comment type="function">
    <text evidence="13">Catalyzes the conversion of GlcNAc-6-P into GlcNAc-1-P during the synthesis of uridine diphosphate/UDP-GlcNAc, which is a biosynthetic precursor of chitin and also supplies the amino sugars for N-linked oligosaccharides of glycoproteins.</text>
</comment>
<evidence type="ECO:0000256" key="11">
    <source>
        <dbReference type="ARBA" id="ARBA00031926"/>
    </source>
</evidence>
<feature type="domain" description="Alpha-D-phosphohexomutase alpha/beta/alpha" evidence="19">
    <location>
        <begin position="52"/>
        <end position="91"/>
    </location>
</feature>
<dbReference type="EC" id="5.4.2.3" evidence="4 14"/>
<dbReference type="RefSeq" id="XP_011304599.1">
    <property type="nucleotide sequence ID" value="XM_011306297.1"/>
</dbReference>
<dbReference type="FunFam" id="3.30.310.50:FF:000003">
    <property type="entry name" value="Phosphoacetylglucosamine mutase"/>
    <property type="match status" value="1"/>
</dbReference>
<evidence type="ECO:0000259" key="19">
    <source>
        <dbReference type="Pfam" id="PF02878"/>
    </source>
</evidence>
<protein>
    <recommendedName>
        <fullName evidence="4 14">Phosphoacetylglucosamine mutase</fullName>
        <shortName evidence="14">PAGM</shortName>
        <ecNumber evidence="4 14">5.4.2.3</ecNumber>
    </recommendedName>
    <alternativeName>
        <fullName evidence="12 14">Acetylglucosamine phosphomutase</fullName>
    </alternativeName>
    <alternativeName>
        <fullName evidence="11 14">N-acetylglucosamine-phosphate mutase</fullName>
    </alternativeName>
</protein>
<evidence type="ECO:0000259" key="20">
    <source>
        <dbReference type="Pfam" id="PF21404"/>
    </source>
</evidence>
<dbReference type="InterPro" id="IPR036900">
    <property type="entry name" value="A-D-PHexomutase_C_sf"/>
</dbReference>
<dbReference type="GO" id="GO:0046872">
    <property type="term" value="F:metal ion binding"/>
    <property type="evidence" value="ECO:0007669"/>
    <property type="project" value="UniProtKB-KW"/>
</dbReference>
<feature type="domain" description="Alpha-D-phosphohexomutase alpha/beta/alpha" evidence="19">
    <location>
        <begin position="114"/>
        <end position="169"/>
    </location>
</feature>
<evidence type="ECO:0000256" key="2">
    <source>
        <dbReference type="ARBA" id="ARBA00004865"/>
    </source>
</evidence>
<evidence type="ECO:0000259" key="18">
    <source>
        <dbReference type="Pfam" id="PF00408"/>
    </source>
</evidence>
<evidence type="ECO:0000313" key="22">
    <source>
        <dbReference type="Proteomes" id="UP000694866"/>
    </source>
</evidence>
<feature type="binding site" evidence="16">
    <location>
        <begin position="497"/>
        <end position="501"/>
    </location>
    <ligand>
        <name>substrate</name>
    </ligand>
</feature>
<reference evidence="23" key="1">
    <citation type="submission" date="2025-08" db="UniProtKB">
        <authorList>
            <consortium name="RefSeq"/>
        </authorList>
    </citation>
    <scope>IDENTIFICATION</scope>
    <source>
        <strain evidence="23">USDA-PBARC FA_bdor</strain>
        <tissue evidence="23">Whole organism</tissue>
    </source>
</reference>
<dbReference type="GO" id="GO:0006048">
    <property type="term" value="P:UDP-N-acetylglucosamine biosynthetic process"/>
    <property type="evidence" value="ECO:0007669"/>
    <property type="project" value="UniProtKB-UniRule"/>
</dbReference>
<evidence type="ECO:0000256" key="1">
    <source>
        <dbReference type="ARBA" id="ARBA00000558"/>
    </source>
</evidence>
<evidence type="ECO:0000256" key="6">
    <source>
        <dbReference type="ARBA" id="ARBA00022723"/>
    </source>
</evidence>
<dbReference type="Pfam" id="PF02878">
    <property type="entry name" value="PGM_PMM_I"/>
    <property type="match status" value="2"/>
</dbReference>
<dbReference type="Pfam" id="PF21404">
    <property type="entry name" value="AMG1_III"/>
    <property type="match status" value="1"/>
</dbReference>
<comment type="cofactor">
    <cofactor evidence="14 17">
        <name>Mg(2+)</name>
        <dbReference type="ChEBI" id="CHEBI:18420"/>
    </cofactor>
    <text evidence="14 17">Binds 1 Mg(2+) ion per subunit.</text>
</comment>
<dbReference type="InterPro" id="IPR016055">
    <property type="entry name" value="A-D-PHexomutase_a/b/a-I/II/III"/>
</dbReference>
<dbReference type="Gene3D" id="3.40.120.10">
    <property type="entry name" value="Alpha-D-Glucose-1,6-Bisphosphate, subunit A, domain 3"/>
    <property type="match status" value="3"/>
</dbReference>
<comment type="function">
    <text evidence="14">Catalyzes the conversion of GlcNAc-6-P into GlcNAc-1-P during the synthesis of uridine diphosphate/UDP-GlcNAc, a sugar nucleotide critical to multiple glycosylation pathways including protein N- and O-glycosylation.</text>
</comment>
<evidence type="ECO:0000256" key="5">
    <source>
        <dbReference type="ARBA" id="ARBA00022553"/>
    </source>
</evidence>
<keyword evidence="22" id="KW-1185">Reference proteome</keyword>
<dbReference type="GO" id="GO:0071555">
    <property type="term" value="P:cell wall organization"/>
    <property type="evidence" value="ECO:0007669"/>
    <property type="project" value="UniProtKB-KW"/>
</dbReference>
<dbReference type="SUPFAM" id="SSF55957">
    <property type="entry name" value="Phosphoglucomutase, C-terminal domain"/>
    <property type="match status" value="1"/>
</dbReference>
<dbReference type="AlphaFoldDB" id="A0A9R1T8D2"/>
<dbReference type="CTD" id="39434"/>
<name>A0A9R1T8D2_9HYME</name>
<organism evidence="22 23">
    <name type="scientific">Fopius arisanus</name>
    <dbReference type="NCBI Taxonomy" id="64838"/>
    <lineage>
        <taxon>Eukaryota</taxon>
        <taxon>Metazoa</taxon>
        <taxon>Ecdysozoa</taxon>
        <taxon>Arthropoda</taxon>
        <taxon>Hexapoda</taxon>
        <taxon>Insecta</taxon>
        <taxon>Pterygota</taxon>
        <taxon>Neoptera</taxon>
        <taxon>Endopterygota</taxon>
        <taxon>Hymenoptera</taxon>
        <taxon>Apocrita</taxon>
        <taxon>Ichneumonoidea</taxon>
        <taxon>Braconidae</taxon>
        <taxon>Opiinae</taxon>
        <taxon>Fopius</taxon>
    </lineage>
</organism>
<keyword evidence="5" id="KW-0597">Phosphoprotein</keyword>
<gene>
    <name evidence="23" type="primary">nst</name>
</gene>
<dbReference type="InterPro" id="IPR049022">
    <property type="entry name" value="AMG1_III"/>
</dbReference>
<evidence type="ECO:0000256" key="4">
    <source>
        <dbReference type="ARBA" id="ARBA00012731"/>
    </source>
</evidence>
<comment type="similarity">
    <text evidence="3 14">Belongs to the phosphohexose mutase family.</text>
</comment>
<keyword evidence="6 14" id="KW-0479">Metal-binding</keyword>
<evidence type="ECO:0000256" key="10">
    <source>
        <dbReference type="ARBA" id="ARBA00023316"/>
    </source>
</evidence>
<comment type="catalytic activity">
    <reaction evidence="1 14">
        <text>N-acetyl-alpha-D-glucosamine 1-phosphate = N-acetyl-D-glucosamine 6-phosphate</text>
        <dbReference type="Rhea" id="RHEA:23804"/>
        <dbReference type="ChEBI" id="CHEBI:57513"/>
        <dbReference type="ChEBI" id="CHEBI:57776"/>
        <dbReference type="EC" id="5.4.2.3"/>
    </reaction>
</comment>
<comment type="pathway">
    <text evidence="2 14">Nucleotide-sugar biosynthesis; UDP-N-acetyl-alpha-D-glucosamine biosynthesis; N-acetyl-alpha-D-glucosamine 1-phosphate from alpha-D-glucosamine 6-phosphate (route I): step 2/2.</text>
</comment>
<keyword evidence="9" id="KW-0119">Carbohydrate metabolism</keyword>
<proteinExistence type="inferred from homology"/>
<feature type="domain" description="Phosphoacetylglucosamine mutase AMG1" evidence="21">
    <location>
        <begin position="199"/>
        <end position="282"/>
    </location>
</feature>
<accession>A0A9R1T8D2</accession>
<evidence type="ECO:0000313" key="23">
    <source>
        <dbReference type="RefSeq" id="XP_011304599.1"/>
    </source>
</evidence>
<keyword evidence="7 14" id="KW-0460">Magnesium</keyword>
<dbReference type="Pfam" id="PF00408">
    <property type="entry name" value="PGM_PMM_IV"/>
    <property type="match status" value="1"/>
</dbReference>
<feature type="binding site" evidence="16">
    <location>
        <begin position="369"/>
        <end position="371"/>
    </location>
    <ligand>
        <name>substrate</name>
    </ligand>
</feature>
<feature type="binding site" evidence="17">
    <location>
        <position position="275"/>
    </location>
    <ligand>
        <name>Mg(2+)</name>
        <dbReference type="ChEBI" id="CHEBI:18420"/>
    </ligand>
</feature>
<evidence type="ECO:0000256" key="3">
    <source>
        <dbReference type="ARBA" id="ARBA00010231"/>
    </source>
</evidence>
<dbReference type="PANTHER" id="PTHR45955">
    <property type="entry name" value="PHOSPHOACETYLGLUCOSAMINE MUTASE"/>
    <property type="match status" value="1"/>
</dbReference>
<keyword evidence="10" id="KW-0961">Cell wall biogenesis/degradation</keyword>
<feature type="binding site" evidence="17">
    <location>
        <position position="279"/>
    </location>
    <ligand>
        <name>Mg(2+)</name>
        <dbReference type="ChEBI" id="CHEBI:18420"/>
    </ligand>
</feature>
<dbReference type="FunFam" id="3.40.120.10:FF:000013">
    <property type="entry name" value="Phosphoacetylglucosamine mutase"/>
    <property type="match status" value="1"/>
</dbReference>
<feature type="binding site" evidence="17">
    <location>
        <position position="277"/>
    </location>
    <ligand>
        <name>Mg(2+)</name>
        <dbReference type="ChEBI" id="CHEBI:18420"/>
    </ligand>
</feature>
<dbReference type="InterPro" id="IPR016657">
    <property type="entry name" value="PAGM"/>
</dbReference>
<feature type="domain" description="Phosphoacetylglucosamine mutase AMG1" evidence="20">
    <location>
        <begin position="296"/>
        <end position="436"/>
    </location>
</feature>
<feature type="binding site" evidence="16">
    <location>
        <position position="506"/>
    </location>
    <ligand>
        <name>substrate</name>
    </ligand>
</feature>
<dbReference type="KEGG" id="fas:105267439"/>
<evidence type="ECO:0000256" key="16">
    <source>
        <dbReference type="PIRSR" id="PIRSR016408-2"/>
    </source>
</evidence>
<dbReference type="InterPro" id="IPR005843">
    <property type="entry name" value="A-D-PHexomutase_C"/>
</dbReference>
<feature type="active site" description="Phosphoserine intermediate" evidence="15">
    <location>
        <position position="65"/>
    </location>
</feature>
<evidence type="ECO:0000256" key="13">
    <source>
        <dbReference type="ARBA" id="ARBA00059527"/>
    </source>
</evidence>
<dbReference type="GO" id="GO:0005975">
    <property type="term" value="P:carbohydrate metabolic process"/>
    <property type="evidence" value="ECO:0007669"/>
    <property type="project" value="InterPro"/>
</dbReference>
<evidence type="ECO:0000256" key="17">
    <source>
        <dbReference type="PIRSR" id="PIRSR016408-3"/>
    </source>
</evidence>
<dbReference type="InterPro" id="IPR049023">
    <property type="entry name" value="AMG1_II"/>
</dbReference>
<evidence type="ECO:0000256" key="9">
    <source>
        <dbReference type="ARBA" id="ARBA00023277"/>
    </source>
</evidence>
<evidence type="ECO:0000256" key="14">
    <source>
        <dbReference type="PIRNR" id="PIRNR016408"/>
    </source>
</evidence>
<feature type="domain" description="Alpha-D-phosphohexomutase C-terminal" evidence="18">
    <location>
        <begin position="475"/>
        <end position="526"/>
    </location>
</feature>
<evidence type="ECO:0000256" key="12">
    <source>
        <dbReference type="ARBA" id="ARBA00032065"/>
    </source>
</evidence>
<dbReference type="InterPro" id="IPR005844">
    <property type="entry name" value="A-D-PHexomutase_a/b/a-I"/>
</dbReference>
<dbReference type="Pfam" id="PF21405">
    <property type="entry name" value="AMG1_II"/>
    <property type="match status" value="1"/>
</dbReference>
<evidence type="ECO:0000256" key="8">
    <source>
        <dbReference type="ARBA" id="ARBA00023235"/>
    </source>
</evidence>
<keyword evidence="8 14" id="KW-0413">Isomerase</keyword>
<dbReference type="GeneID" id="105267439"/>
<dbReference type="OrthoDB" id="1928at2759"/>
<dbReference type="PANTHER" id="PTHR45955:SF1">
    <property type="entry name" value="PHOSPHOACETYLGLUCOSAMINE MUTASE"/>
    <property type="match status" value="1"/>
</dbReference>
<dbReference type="CDD" id="cd03086">
    <property type="entry name" value="PGM3"/>
    <property type="match status" value="1"/>
</dbReference>
<evidence type="ECO:0000256" key="7">
    <source>
        <dbReference type="ARBA" id="ARBA00022842"/>
    </source>
</evidence>
<dbReference type="FunFam" id="3.40.120.10:FF:000023">
    <property type="entry name" value="Phosphoacetylglucosamine mutase"/>
    <property type="match status" value="1"/>
</dbReference>
<sequence>MDYNRIDSISRSQHPNKQLTDVQYGTAGFRAKSDLLDHVLYRMGILTVLRSKQKNATIGLMITASHNEEPDNGVKLVDPAGEMLDSSWELIATELANIPDSELVNALKKIIKDENINEDSPSSVIIGRDTRESGWSLSRAAIDGINAADGIIQDFGIITTPQLHYLVVCSNTNGSYGEPTVEGYLLKLVNALLSIKKAKNNDLYVGEIYLDAANGVGAIAAKEFQEILHDNLSIRIFNDGNGPLNHKCGADYVKVQQCPPINSPGKSLTRCVSIDGDADRVIYYYLDDSDKFHLLDGDRIATLIASYLKELVEESELKIQLGLVQTAYANGASTTYISEFLKIPVVCTETGVKHLHHKALEFDVGVYFEANGHGTVVVKDSVLKMIRTASQNMNLPKKCRTASSKLTSLIDVVNQTVGDALSDMLLVEAILYVRGWDIVTWERSYTDLPNRQLKVKVQDRNVIETTDAARKCVSPSGLQSKIDELVARYSKGRAFVRASGTEDIVRVYAECDSSSEVEKFAAEVALAVHQLAGGIGPEPIIPQ</sequence>
<evidence type="ECO:0000259" key="21">
    <source>
        <dbReference type="Pfam" id="PF21405"/>
    </source>
</evidence>
<dbReference type="Proteomes" id="UP000694866">
    <property type="component" value="Unplaced"/>
</dbReference>
<dbReference type="SUPFAM" id="SSF53738">
    <property type="entry name" value="Phosphoglucomutase, first 3 domains"/>
    <property type="match status" value="3"/>
</dbReference>
<dbReference type="PIRSF" id="PIRSF016408">
    <property type="entry name" value="PAGM"/>
    <property type="match status" value="1"/>
</dbReference>
<dbReference type="Gene3D" id="3.30.310.50">
    <property type="entry name" value="Alpha-D-phosphohexomutase, C-terminal domain"/>
    <property type="match status" value="1"/>
</dbReference>
<evidence type="ECO:0000256" key="15">
    <source>
        <dbReference type="PIRSR" id="PIRSR016408-1"/>
    </source>
</evidence>
<dbReference type="GO" id="GO:0004610">
    <property type="term" value="F:phosphoacetylglucosamine mutase activity"/>
    <property type="evidence" value="ECO:0007669"/>
    <property type="project" value="UniProtKB-UniRule"/>
</dbReference>